<organism evidence="2">
    <name type="scientific">Tetraselmis sp. GSL018</name>
    <dbReference type="NCBI Taxonomy" id="582737"/>
    <lineage>
        <taxon>Eukaryota</taxon>
        <taxon>Viridiplantae</taxon>
        <taxon>Chlorophyta</taxon>
        <taxon>core chlorophytes</taxon>
        <taxon>Chlorodendrophyceae</taxon>
        <taxon>Chlorodendrales</taxon>
        <taxon>Chlorodendraceae</taxon>
        <taxon>Tetraselmis</taxon>
    </lineage>
</organism>
<reference evidence="2" key="1">
    <citation type="submission" date="2014-05" db="EMBL/GenBank/DDBJ databases">
        <title>The transcriptome of the halophilic microalga Tetraselmis sp. GSL018 isolated from the Great Salt Lake, Utah.</title>
        <authorList>
            <person name="Jinkerson R.E."/>
            <person name="D'Adamo S."/>
            <person name="Posewitz M.C."/>
        </authorList>
    </citation>
    <scope>NUCLEOTIDE SEQUENCE</scope>
    <source>
        <strain evidence="2">GSL018</strain>
    </source>
</reference>
<keyword evidence="1" id="KW-1133">Transmembrane helix</keyword>
<keyword evidence="1" id="KW-0472">Membrane</keyword>
<evidence type="ECO:0000313" key="2">
    <source>
        <dbReference type="EMBL" id="JAC81873.1"/>
    </source>
</evidence>
<dbReference type="EMBL" id="GBEZ01003250">
    <property type="protein sequence ID" value="JAC81873.1"/>
    <property type="molecule type" value="Transcribed_RNA"/>
</dbReference>
<feature type="transmembrane region" description="Helical" evidence="1">
    <location>
        <begin position="26"/>
        <end position="44"/>
    </location>
</feature>
<proteinExistence type="predicted"/>
<accession>A0A061SC53</accession>
<name>A0A061SC53_9CHLO</name>
<sequence length="64" mass="7209">GCYCSSRWTGLVAQNHPSAPLKNRKIYGVTIIILLCCFCGLSKWKISRILRQYAICGLIFLLCT</sequence>
<dbReference type="AlphaFoldDB" id="A0A061SC53"/>
<protein>
    <submittedName>
        <fullName evidence="2">Uncharacterized protein</fullName>
    </submittedName>
</protein>
<gene>
    <name evidence="2" type="ORF">TSPGSL018_6957</name>
</gene>
<evidence type="ECO:0000256" key="1">
    <source>
        <dbReference type="SAM" id="Phobius"/>
    </source>
</evidence>
<keyword evidence="1" id="KW-0812">Transmembrane</keyword>
<feature type="non-terminal residue" evidence="2">
    <location>
        <position position="1"/>
    </location>
</feature>